<reference evidence="2 3" key="1">
    <citation type="submission" date="2021-03" db="EMBL/GenBank/DDBJ databases">
        <title>Genomic Encyclopedia of Type Strains, Phase IV (KMG-IV): sequencing the most valuable type-strain genomes for metagenomic binning, comparative biology and taxonomic classification.</title>
        <authorList>
            <person name="Goeker M."/>
        </authorList>
    </citation>
    <scope>NUCLEOTIDE SEQUENCE [LARGE SCALE GENOMIC DNA]</scope>
    <source>
        <strain evidence="2 3">DSM 14349</strain>
    </source>
</reference>
<dbReference type="RefSeq" id="WP_210090658.1">
    <property type="nucleotide sequence ID" value="NZ_JAGGKG010000021.1"/>
</dbReference>
<dbReference type="EMBL" id="JAGGKG010000021">
    <property type="protein sequence ID" value="MBP1907073.1"/>
    <property type="molecule type" value="Genomic_DNA"/>
</dbReference>
<protein>
    <submittedName>
        <fullName evidence="2">Phage tail component-like protein</fullName>
    </submittedName>
</protein>
<dbReference type="Proteomes" id="UP001519272">
    <property type="component" value="Unassembled WGS sequence"/>
</dbReference>
<organism evidence="2 3">
    <name type="scientific">Paenibacillus turicensis</name>
    <dbReference type="NCBI Taxonomy" id="160487"/>
    <lineage>
        <taxon>Bacteria</taxon>
        <taxon>Bacillati</taxon>
        <taxon>Bacillota</taxon>
        <taxon>Bacilli</taxon>
        <taxon>Bacillales</taxon>
        <taxon>Paenibacillaceae</taxon>
        <taxon>Paenibacillus</taxon>
    </lineage>
</organism>
<dbReference type="InterPro" id="IPR008841">
    <property type="entry name" value="Siphovirus-type_tail_N"/>
</dbReference>
<dbReference type="InterPro" id="IPR006520">
    <property type="entry name" value="Dit_BPSPP_N"/>
</dbReference>
<dbReference type="NCBIfam" id="TIGR01633">
    <property type="entry name" value="phi3626_gp14_N"/>
    <property type="match status" value="1"/>
</dbReference>
<accession>A0ABS4FWW3</accession>
<dbReference type="Pfam" id="PF05709">
    <property type="entry name" value="Sipho_tail"/>
    <property type="match status" value="1"/>
</dbReference>
<proteinExistence type="predicted"/>
<feature type="domain" description="Siphovirus-type tail component RIFT-related" evidence="1">
    <location>
        <begin position="19"/>
        <end position="129"/>
    </location>
</feature>
<dbReference type="Gene3D" id="2.40.30.200">
    <property type="match status" value="1"/>
</dbReference>
<evidence type="ECO:0000313" key="3">
    <source>
        <dbReference type="Proteomes" id="UP001519272"/>
    </source>
</evidence>
<evidence type="ECO:0000259" key="1">
    <source>
        <dbReference type="Pfam" id="PF05709"/>
    </source>
</evidence>
<sequence length="269" mass="29503">MNADVVLTLGGKTPRELGMRVLRESQRPIAPSTVDNLVTVPYMHGAYDFGAYLAPRQLTLECALVAKNSIELQQLISALARFLIGADGRPKTMPIIFRSQPDRWYMARYSGDLQITRVVGLGTFTLPFTAYDPFAYSTYESIDINVDNENINVDSDISVDTAYTFDISGPDQLSVTNNGNQNVEPVIQITGSFNSLSITLGDVTFTYNAPISGTLVIDFKRKTAMLDNVNVLHNTNAKFGELPTGVSNVDIAGTGLNISMSIIFRNKFI</sequence>
<comment type="caution">
    <text evidence="2">The sequence shown here is derived from an EMBL/GenBank/DDBJ whole genome shotgun (WGS) entry which is preliminary data.</text>
</comment>
<evidence type="ECO:0000313" key="2">
    <source>
        <dbReference type="EMBL" id="MBP1907073.1"/>
    </source>
</evidence>
<name>A0ABS4FWW3_9BACL</name>
<keyword evidence="3" id="KW-1185">Reference proteome</keyword>
<gene>
    <name evidence="2" type="ORF">J2Z32_003738</name>
</gene>